<evidence type="ECO:0000259" key="6">
    <source>
        <dbReference type="Pfam" id="PF06271"/>
    </source>
</evidence>
<dbReference type="EMBL" id="AYLO01000112">
    <property type="protein sequence ID" value="ESS70672.1"/>
    <property type="molecule type" value="Genomic_DNA"/>
</dbReference>
<accession>V5BWS5</accession>
<protein>
    <recommendedName>
        <fullName evidence="6">RDD domain-containing protein</fullName>
    </recommendedName>
</protein>
<dbReference type="RefSeq" id="WP_023495829.1">
    <property type="nucleotide sequence ID" value="NZ_AYLO01000112.1"/>
</dbReference>
<dbReference type="PANTHER" id="PTHR38480">
    <property type="entry name" value="SLR0254 PROTEIN"/>
    <property type="match status" value="1"/>
</dbReference>
<dbReference type="STRING" id="1116472.MGMO_120c00590"/>
<evidence type="ECO:0000256" key="5">
    <source>
        <dbReference type="SAM" id="Phobius"/>
    </source>
</evidence>
<dbReference type="Proteomes" id="UP000017842">
    <property type="component" value="Unassembled WGS sequence"/>
</dbReference>
<dbReference type="Pfam" id="PF06271">
    <property type="entry name" value="RDD"/>
    <property type="match status" value="1"/>
</dbReference>
<evidence type="ECO:0000313" key="8">
    <source>
        <dbReference type="Proteomes" id="UP000017842"/>
    </source>
</evidence>
<keyword evidence="4 5" id="KW-0472">Membrane</keyword>
<dbReference type="InterPro" id="IPR010432">
    <property type="entry name" value="RDD"/>
</dbReference>
<organism evidence="7 8">
    <name type="scientific">Methyloglobulus morosus KoM1</name>
    <dbReference type="NCBI Taxonomy" id="1116472"/>
    <lineage>
        <taxon>Bacteria</taxon>
        <taxon>Pseudomonadati</taxon>
        <taxon>Pseudomonadota</taxon>
        <taxon>Gammaproteobacteria</taxon>
        <taxon>Methylococcales</taxon>
        <taxon>Methylococcaceae</taxon>
        <taxon>Methyloglobulus</taxon>
    </lineage>
</organism>
<dbReference type="PANTHER" id="PTHR38480:SF1">
    <property type="entry name" value="SLR0254 PROTEIN"/>
    <property type="match status" value="1"/>
</dbReference>
<keyword evidence="8" id="KW-1185">Reference proteome</keyword>
<comment type="subcellular location">
    <subcellularLocation>
        <location evidence="1">Membrane</location>
        <topology evidence="1">Multi-pass membrane protein</topology>
    </subcellularLocation>
</comment>
<feature type="transmembrane region" description="Helical" evidence="5">
    <location>
        <begin position="44"/>
        <end position="63"/>
    </location>
</feature>
<dbReference type="OrthoDB" id="9787732at2"/>
<evidence type="ECO:0000256" key="2">
    <source>
        <dbReference type="ARBA" id="ARBA00022692"/>
    </source>
</evidence>
<dbReference type="eggNOG" id="COG1714">
    <property type="taxonomic scope" value="Bacteria"/>
</dbReference>
<evidence type="ECO:0000313" key="7">
    <source>
        <dbReference type="EMBL" id="ESS70672.1"/>
    </source>
</evidence>
<proteinExistence type="predicted"/>
<name>V5BWS5_9GAMM</name>
<evidence type="ECO:0000256" key="3">
    <source>
        <dbReference type="ARBA" id="ARBA00022989"/>
    </source>
</evidence>
<gene>
    <name evidence="7" type="ORF">MGMO_120c00590</name>
</gene>
<dbReference type="GO" id="GO:0016020">
    <property type="term" value="C:membrane"/>
    <property type="evidence" value="ECO:0007669"/>
    <property type="project" value="UniProtKB-SubCell"/>
</dbReference>
<dbReference type="PATRIC" id="fig|1116472.3.peg.3177"/>
<feature type="domain" description="RDD" evidence="6">
    <location>
        <begin position="31"/>
        <end position="167"/>
    </location>
</feature>
<feature type="transmembrane region" description="Helical" evidence="5">
    <location>
        <begin position="83"/>
        <end position="102"/>
    </location>
</feature>
<sequence>MNNANPSQVSTKEDFLLVQSLEGMDYRMEIAGMGARSHAFIIDWHIRLLLAITWILAVGFALYSKEEIRTLFKHEHLTTPQMVLLIPAGMIYFFYHIVLELVMVGRTPGKGMAGVRLVTLQGRSPTIGAILLRNVFRLVDSLPGLYFIGLLSVALTRNQVRIGDLASGLLLVYDNTVKPKTFRQITNLAIHSNLNPEDQELLLDLLNRWRELSKETRSRLAQQFLCRIGKPFEIQGPTKKTDQALKAALENLLNHP</sequence>
<keyword evidence="2 5" id="KW-0812">Transmembrane</keyword>
<keyword evidence="3 5" id="KW-1133">Transmembrane helix</keyword>
<evidence type="ECO:0000256" key="4">
    <source>
        <dbReference type="ARBA" id="ARBA00023136"/>
    </source>
</evidence>
<dbReference type="AlphaFoldDB" id="V5BWS5"/>
<evidence type="ECO:0000256" key="1">
    <source>
        <dbReference type="ARBA" id="ARBA00004141"/>
    </source>
</evidence>
<reference evidence="7 8" key="1">
    <citation type="journal article" date="2013" name="Genome Announc.">
        <title>Draft Genome Sequence of the Methanotrophic Gammaproteobacterium Methyloglobulus morosus DSM 22980 Strain KoM1.</title>
        <authorList>
            <person name="Poehlein A."/>
            <person name="Deutzmann J.S."/>
            <person name="Daniel R."/>
            <person name="Simeonova D.D."/>
        </authorList>
    </citation>
    <scope>NUCLEOTIDE SEQUENCE [LARGE SCALE GENOMIC DNA]</scope>
    <source>
        <strain evidence="7 8">KoM1</strain>
    </source>
</reference>
<comment type="caution">
    <text evidence="7">The sequence shown here is derived from an EMBL/GenBank/DDBJ whole genome shotgun (WGS) entry which is preliminary data.</text>
</comment>